<reference evidence="8 9" key="1">
    <citation type="submission" date="2019-02" db="EMBL/GenBank/DDBJ databases">
        <title>Draft genome sequences of novel Actinobacteria.</title>
        <authorList>
            <person name="Sahin N."/>
            <person name="Ay H."/>
            <person name="Saygin H."/>
        </authorList>
    </citation>
    <scope>NUCLEOTIDE SEQUENCE [LARGE SCALE GENOMIC DNA]</scope>
    <source>
        <strain evidence="8 9">8K307</strain>
    </source>
</reference>
<dbReference type="Proteomes" id="UP000295217">
    <property type="component" value="Unassembled WGS sequence"/>
</dbReference>
<evidence type="ECO:0000256" key="4">
    <source>
        <dbReference type="ARBA" id="ARBA00022989"/>
    </source>
</evidence>
<gene>
    <name evidence="8" type="ORF">E1262_07185</name>
</gene>
<sequence length="428" mass="45438">MRAAVRGHSHRAARGRAVLPVPPARHRRPSRLRGGDGQRLRHPGRLRRRFRRRGVQPLRARRRRLLAARARLRPDGRGSARVIGRLRALWDRLQLTLPLRAWKRYSDLRGNRLAGASSFYGFVSLFPLLVLSAAIVSAIAGPSGVDTVQDIVNENLPGLEVDVSTFHRNAGTVGVIGAVVLLFTGLGWVDSVRAAVRSMWGLDDQPGNIAVRKGLDILSLAGLGVLILVSSGASVVVISFAGEVLDWLGFGSGGWMLRVVSGLVSVGASTALFAYLLSGLPRIVVPVRILAVVSLLSAVVFEVLKQFLVQYVAGTATQNSYAAFATPLAMLAWIYLVTRLLMVAAAVTAESAIDELEAAERAEAAGPLQSQTRGEEPAGAGTAVLSPGQIRATEVAAGAVLGAAGLGLALLAARAARTVRSAFRRSSY</sequence>
<feature type="region of interest" description="Disordered" evidence="6">
    <location>
        <begin position="1"/>
        <end position="41"/>
    </location>
</feature>
<keyword evidence="4 7" id="KW-1133">Transmembrane helix</keyword>
<feature type="transmembrane region" description="Helical" evidence="7">
    <location>
        <begin position="170"/>
        <end position="189"/>
    </location>
</feature>
<feature type="transmembrane region" description="Helical" evidence="7">
    <location>
        <begin position="320"/>
        <end position="338"/>
    </location>
</feature>
<feature type="compositionally biased region" description="Basic residues" evidence="6">
    <location>
        <begin position="1"/>
        <end position="14"/>
    </location>
</feature>
<evidence type="ECO:0000256" key="7">
    <source>
        <dbReference type="SAM" id="Phobius"/>
    </source>
</evidence>
<dbReference type="AlphaFoldDB" id="A0A4R5AHI3"/>
<dbReference type="PANTHER" id="PTHR30213">
    <property type="entry name" value="INNER MEMBRANE PROTEIN YHJD"/>
    <property type="match status" value="1"/>
</dbReference>
<name>A0A4R5AHI3_9ACTN</name>
<dbReference type="Pfam" id="PF03631">
    <property type="entry name" value="Virul_fac_BrkB"/>
    <property type="match status" value="1"/>
</dbReference>
<feature type="transmembrane region" description="Helical" evidence="7">
    <location>
        <begin position="119"/>
        <end position="140"/>
    </location>
</feature>
<keyword evidence="2" id="KW-1003">Cell membrane</keyword>
<comment type="caution">
    <text evidence="8">The sequence shown here is derived from an EMBL/GenBank/DDBJ whole genome shotgun (WGS) entry which is preliminary data.</text>
</comment>
<organism evidence="8 9">
    <name type="scientific">Jiangella aurantiaca</name>
    <dbReference type="NCBI Taxonomy" id="2530373"/>
    <lineage>
        <taxon>Bacteria</taxon>
        <taxon>Bacillati</taxon>
        <taxon>Actinomycetota</taxon>
        <taxon>Actinomycetes</taxon>
        <taxon>Jiangellales</taxon>
        <taxon>Jiangellaceae</taxon>
        <taxon>Jiangella</taxon>
    </lineage>
</organism>
<evidence type="ECO:0000313" key="9">
    <source>
        <dbReference type="Proteomes" id="UP000295217"/>
    </source>
</evidence>
<keyword evidence="9" id="KW-1185">Reference proteome</keyword>
<accession>A0A4R5AHI3</accession>
<feature type="transmembrane region" description="Helical" evidence="7">
    <location>
        <begin position="289"/>
        <end position="308"/>
    </location>
</feature>
<protein>
    <submittedName>
        <fullName evidence="8">YihY/virulence factor BrkB family protein</fullName>
    </submittedName>
</protein>
<dbReference type="EMBL" id="SMLB01000007">
    <property type="protein sequence ID" value="TDD70910.1"/>
    <property type="molecule type" value="Genomic_DNA"/>
</dbReference>
<evidence type="ECO:0000256" key="2">
    <source>
        <dbReference type="ARBA" id="ARBA00022475"/>
    </source>
</evidence>
<comment type="subcellular location">
    <subcellularLocation>
        <location evidence="1">Cell membrane</location>
        <topology evidence="1">Multi-pass membrane protein</topology>
    </subcellularLocation>
</comment>
<feature type="transmembrane region" description="Helical" evidence="7">
    <location>
        <begin position="217"/>
        <end position="242"/>
    </location>
</feature>
<keyword evidence="5 7" id="KW-0472">Membrane</keyword>
<evidence type="ECO:0000256" key="6">
    <source>
        <dbReference type="SAM" id="MobiDB-lite"/>
    </source>
</evidence>
<dbReference type="GO" id="GO:0005886">
    <property type="term" value="C:plasma membrane"/>
    <property type="evidence" value="ECO:0007669"/>
    <property type="project" value="UniProtKB-SubCell"/>
</dbReference>
<keyword evidence="3 7" id="KW-0812">Transmembrane</keyword>
<dbReference type="OrthoDB" id="5143175at2"/>
<evidence type="ECO:0000256" key="3">
    <source>
        <dbReference type="ARBA" id="ARBA00022692"/>
    </source>
</evidence>
<evidence type="ECO:0000313" key="8">
    <source>
        <dbReference type="EMBL" id="TDD70910.1"/>
    </source>
</evidence>
<feature type="transmembrane region" description="Helical" evidence="7">
    <location>
        <begin position="254"/>
        <end position="277"/>
    </location>
</feature>
<proteinExistence type="predicted"/>
<evidence type="ECO:0000256" key="1">
    <source>
        <dbReference type="ARBA" id="ARBA00004651"/>
    </source>
</evidence>
<dbReference type="PANTHER" id="PTHR30213:SF1">
    <property type="entry name" value="INNER MEMBRANE PROTEIN YHJD"/>
    <property type="match status" value="1"/>
</dbReference>
<evidence type="ECO:0000256" key="5">
    <source>
        <dbReference type="ARBA" id="ARBA00023136"/>
    </source>
</evidence>
<dbReference type="InterPro" id="IPR017039">
    <property type="entry name" value="Virul_fac_BrkB"/>
</dbReference>